<keyword evidence="3" id="KW-0472">Membrane</keyword>
<evidence type="ECO:0000313" key="6">
    <source>
        <dbReference type="Proteomes" id="UP000002192"/>
    </source>
</evidence>
<sequence length="680" mass="80391">MIIYNLNTHIKSFLVFTLIIKLIMLDSLAYYNCISKFDTHKFIHAYTYNNITNTYDIYQSKINKLSLININKNNNNINYYYFSNNNTVLLSEYYKYNNQSQIQIKNDSIDFFHVLLEYPWNMQYKKILYFLQIGMKNFTENKMIVFGSGKRLVYNKKHIIGYNACYHHPISTIQSQPYSINIGGEYWYRNLKFIFNNYYNINEIFYSYKNISNHHYYQYPKIGYQICAKSNFPYISEFIGQIKFEQCVYDKTRNNIRFWNANNKNHILCVSLEYQPIPMFNLSINNRFIYKKYCNTFFTITLNYQFHVPLKQQLNNVNNNIQQNKIIFNNHLNSILNPFIPSIDPYFIKTNNSNEILLTQSNNEIIGYPGERKFIQIEDYKTNIQWNYESLKKQGGKIFHIHNNLYEIHLPKSTHSITDIFLTYISELNIDNTIHYTQQKISIITKNPDERQLQNIQLDSIYPDNIQDNPQLFVTQDTIPISNTSQNNQNKQLYDNDITSNNTISSQDNKSNEKDDTKTIITLNDDNDNNSNDFNNIPTPPPMLLSSNKFELAQPPLLRSLSLSTIQQEKKIDLNTTDINKHSGQSSLTVQQDKYDDENQYHSNHNINESNNTDLACRLLIHKKTNFLSINTNAYVENLEKSILERKKIKRMSDMEKIFNKLRITQSQSSIDESTTTDDS</sequence>
<dbReference type="STRING" id="203907.Bfl374"/>
<accession>Q7VR49</accession>
<feature type="transmembrane region" description="Helical" evidence="3">
    <location>
        <begin position="12"/>
        <end position="31"/>
    </location>
</feature>
<dbReference type="InterPro" id="IPR024519">
    <property type="entry name" value="IAT_beta"/>
</dbReference>
<evidence type="ECO:0000256" key="3">
    <source>
        <dbReference type="SAM" id="Phobius"/>
    </source>
</evidence>
<comment type="similarity">
    <text evidence="1">Belongs to the intimin/invasin family.</text>
</comment>
<dbReference type="HOGENOM" id="CLU_410326_0_0_6"/>
<dbReference type="InterPro" id="IPR038177">
    <property type="entry name" value="IAT_beta_sf"/>
</dbReference>
<dbReference type="InterPro" id="IPR051715">
    <property type="entry name" value="Intimin-Invasin_domain"/>
</dbReference>
<dbReference type="Pfam" id="PF11924">
    <property type="entry name" value="IAT_beta"/>
    <property type="match status" value="1"/>
</dbReference>
<reference evidence="5 6" key="1">
    <citation type="journal article" date="2003" name="Proc. Natl. Acad. Sci. U.S.A.">
        <title>The genome sequence of Blochmannia floridanus: comparative analysis of reduced genomes.</title>
        <authorList>
            <person name="Gil R."/>
            <person name="Silva F.J."/>
            <person name="Zientz E."/>
            <person name="Delmotte F."/>
            <person name="Gonzalez-Candelas F."/>
            <person name="Latorre A."/>
            <person name="Rausell C."/>
            <person name="Kramerbeek J."/>
            <person name="Gadau J."/>
            <person name="Hoelldobler B."/>
            <person name="van Ham R.C.H.J."/>
            <person name="Gross R."/>
            <person name="Moya A."/>
        </authorList>
    </citation>
    <scope>NUCLEOTIDE SEQUENCE [LARGE SCALE GENOMIC DNA]</scope>
</reference>
<keyword evidence="6" id="KW-1185">Reference proteome</keyword>
<protein>
    <submittedName>
        <fullName evidence="5">Putative adhesin</fullName>
    </submittedName>
</protein>
<proteinExistence type="inferred from homology"/>
<keyword evidence="3" id="KW-0812">Transmembrane</keyword>
<dbReference type="Gene3D" id="2.40.160.160">
    <property type="entry name" value="Inverse autotransporter, beta-domain"/>
    <property type="match status" value="1"/>
</dbReference>
<evidence type="ECO:0000256" key="2">
    <source>
        <dbReference type="SAM" id="MobiDB-lite"/>
    </source>
</evidence>
<evidence type="ECO:0000259" key="4">
    <source>
        <dbReference type="Pfam" id="PF11924"/>
    </source>
</evidence>
<dbReference type="PANTHER" id="PTHR39576:SF2">
    <property type="entry name" value="ATTACHING AND EFFACING PROTEIN HOMOLOG-RELATED"/>
    <property type="match status" value="1"/>
</dbReference>
<feature type="compositionally biased region" description="Polar residues" evidence="2">
    <location>
        <begin position="480"/>
        <end position="509"/>
    </location>
</feature>
<keyword evidence="3" id="KW-1133">Transmembrane helix</keyword>
<feature type="region of interest" description="Disordered" evidence="2">
    <location>
        <begin position="480"/>
        <end position="515"/>
    </location>
</feature>
<dbReference type="GO" id="GO:0009279">
    <property type="term" value="C:cell outer membrane"/>
    <property type="evidence" value="ECO:0007669"/>
    <property type="project" value="TreeGrafter"/>
</dbReference>
<name>Q7VR49_BLOFL</name>
<dbReference type="EMBL" id="BX248583">
    <property type="protein sequence ID" value="CAD83440.1"/>
    <property type="molecule type" value="Genomic_DNA"/>
</dbReference>
<evidence type="ECO:0000313" key="5">
    <source>
        <dbReference type="EMBL" id="CAD83440.1"/>
    </source>
</evidence>
<evidence type="ECO:0000256" key="1">
    <source>
        <dbReference type="ARBA" id="ARBA00010116"/>
    </source>
</evidence>
<organism evidence="5 6">
    <name type="scientific">Blochmanniella floridana</name>
    <dbReference type="NCBI Taxonomy" id="203907"/>
    <lineage>
        <taxon>Bacteria</taxon>
        <taxon>Pseudomonadati</taxon>
        <taxon>Pseudomonadota</taxon>
        <taxon>Gammaproteobacteria</taxon>
        <taxon>Enterobacterales</taxon>
        <taxon>Enterobacteriaceae</taxon>
        <taxon>ant endosymbionts</taxon>
        <taxon>Candidatus Blochmanniella</taxon>
    </lineage>
</organism>
<dbReference type="AlphaFoldDB" id="Q7VR49"/>
<dbReference type="OrthoDB" id="8320584at2"/>
<dbReference type="KEGG" id="bfl:Bfl374"/>
<dbReference type="Proteomes" id="UP000002192">
    <property type="component" value="Chromosome"/>
</dbReference>
<gene>
    <name evidence="5" type="primary">eaeH</name>
    <name evidence="5" type="ordered locus">Bfl374</name>
</gene>
<dbReference type="eggNOG" id="COG2373">
    <property type="taxonomic scope" value="Bacteria"/>
</dbReference>
<dbReference type="PANTHER" id="PTHR39576">
    <property type="entry name" value="ATTACHING AND EFFACING PROTEIN HOMOLOG-RELATED-RELATED"/>
    <property type="match status" value="1"/>
</dbReference>
<feature type="domain" description="Inverse autotransporter beta-domain" evidence="4">
    <location>
        <begin position="92"/>
        <end position="323"/>
    </location>
</feature>